<organism evidence="2 3">
    <name type="scientific">Brassica carinata</name>
    <name type="common">Ethiopian mustard</name>
    <name type="synonym">Abyssinian cabbage</name>
    <dbReference type="NCBI Taxonomy" id="52824"/>
    <lineage>
        <taxon>Eukaryota</taxon>
        <taxon>Viridiplantae</taxon>
        <taxon>Streptophyta</taxon>
        <taxon>Embryophyta</taxon>
        <taxon>Tracheophyta</taxon>
        <taxon>Spermatophyta</taxon>
        <taxon>Magnoliopsida</taxon>
        <taxon>eudicotyledons</taxon>
        <taxon>Gunneridae</taxon>
        <taxon>Pentapetalae</taxon>
        <taxon>rosids</taxon>
        <taxon>malvids</taxon>
        <taxon>Brassicales</taxon>
        <taxon>Brassicaceae</taxon>
        <taxon>Brassiceae</taxon>
        <taxon>Brassica</taxon>
    </lineage>
</organism>
<proteinExistence type="predicted"/>
<dbReference type="EMBL" id="JAAMPC010000006">
    <property type="protein sequence ID" value="KAG2306695.1"/>
    <property type="molecule type" value="Genomic_DNA"/>
</dbReference>
<evidence type="ECO:0000256" key="1">
    <source>
        <dbReference type="SAM" id="MobiDB-lite"/>
    </source>
</evidence>
<sequence>MRLKEHDLVLVILTFQATIYGISRECNGSKNHQPHHLESRTRATGGQREEKDSCVESRKEATETGEIRETKKTKDAEPSNTFMAELLETQDEVPKACLKSIVEDQELILPLSGIEEGVLVGNDLVVDHNKRNVMDHGTKENIEDDFQSLTDDEVEEDVRMLDAMTEVLEEGKELEDGEGKDQVTGEVTKKQGTRKKAPKPPLGTSASNKLKMAQIRTYKRPVAKPGIRHGDQSKQEEEKGASNPKQGPANH</sequence>
<comment type="caution">
    <text evidence="2">The sequence shown here is derived from an EMBL/GenBank/DDBJ whole genome shotgun (WGS) entry which is preliminary data.</text>
</comment>
<name>A0A8X7SHQ4_BRACI</name>
<feature type="region of interest" description="Disordered" evidence="1">
    <location>
        <begin position="169"/>
        <end position="251"/>
    </location>
</feature>
<protein>
    <submittedName>
        <fullName evidence="2">Uncharacterized protein</fullName>
    </submittedName>
</protein>
<gene>
    <name evidence="2" type="ORF">Bca52824_026443</name>
</gene>
<dbReference type="Proteomes" id="UP000886595">
    <property type="component" value="Unassembled WGS sequence"/>
</dbReference>
<accession>A0A8X7SHQ4</accession>
<feature type="region of interest" description="Disordered" evidence="1">
    <location>
        <begin position="25"/>
        <end position="75"/>
    </location>
</feature>
<feature type="compositionally biased region" description="Basic and acidic residues" evidence="1">
    <location>
        <begin position="228"/>
        <end position="240"/>
    </location>
</feature>
<evidence type="ECO:0000313" key="2">
    <source>
        <dbReference type="EMBL" id="KAG2306695.1"/>
    </source>
</evidence>
<feature type="compositionally biased region" description="Basic and acidic residues" evidence="1">
    <location>
        <begin position="35"/>
        <end position="75"/>
    </location>
</feature>
<dbReference type="AlphaFoldDB" id="A0A8X7SHQ4"/>
<evidence type="ECO:0000313" key="3">
    <source>
        <dbReference type="Proteomes" id="UP000886595"/>
    </source>
</evidence>
<keyword evidence="3" id="KW-1185">Reference proteome</keyword>
<feature type="compositionally biased region" description="Basic and acidic residues" evidence="1">
    <location>
        <begin position="177"/>
        <end position="189"/>
    </location>
</feature>
<reference evidence="2 3" key="1">
    <citation type="submission" date="2020-02" db="EMBL/GenBank/DDBJ databases">
        <authorList>
            <person name="Ma Q."/>
            <person name="Huang Y."/>
            <person name="Song X."/>
            <person name="Pei D."/>
        </authorList>
    </citation>
    <scope>NUCLEOTIDE SEQUENCE [LARGE SCALE GENOMIC DNA]</scope>
    <source>
        <strain evidence="2">Sxm20200214</strain>
        <tissue evidence="2">Leaf</tissue>
    </source>
</reference>